<evidence type="ECO:0000313" key="29">
    <source>
        <dbReference type="Proteomes" id="UP001385499"/>
    </source>
</evidence>
<dbReference type="EMBL" id="JBAKIA010000006">
    <property type="protein sequence ID" value="MEJ8474654.1"/>
    <property type="molecule type" value="Genomic_DNA"/>
</dbReference>
<protein>
    <recommendedName>
        <fullName evidence="7 20">Methionine synthase</fullName>
        <ecNumber evidence="6 20">2.1.1.13</ecNumber>
    </recommendedName>
    <alternativeName>
        <fullName evidence="19 21">5-methyltetrahydrofolate--homocysteine methyltransferase</fullName>
    </alternativeName>
</protein>
<accession>A0ABU8TKG9</accession>
<dbReference type="InterPro" id="IPR004223">
    <property type="entry name" value="VitB12-dep_Met_synth_activ_dom"/>
</dbReference>
<comment type="cofactor">
    <cofactor evidence="2 21 22">
        <name>Zn(2+)</name>
        <dbReference type="ChEBI" id="CHEBI:29105"/>
    </cofactor>
</comment>
<name>A0ABU8TKG9_9HYPH</name>
<evidence type="ECO:0000256" key="2">
    <source>
        <dbReference type="ARBA" id="ARBA00001947"/>
    </source>
</evidence>
<organism evidence="28 29">
    <name type="scientific">Roseibium algae</name>
    <dbReference type="NCBI Taxonomy" id="3123038"/>
    <lineage>
        <taxon>Bacteria</taxon>
        <taxon>Pseudomonadati</taxon>
        <taxon>Pseudomonadota</taxon>
        <taxon>Alphaproteobacteria</taxon>
        <taxon>Hyphomicrobiales</taxon>
        <taxon>Stappiaceae</taxon>
        <taxon>Roseibium</taxon>
    </lineage>
</organism>
<keyword evidence="13 21" id="KW-0479">Metal-binding</keyword>
<dbReference type="GO" id="GO:0032259">
    <property type="term" value="P:methylation"/>
    <property type="evidence" value="ECO:0007669"/>
    <property type="project" value="UniProtKB-KW"/>
</dbReference>
<dbReference type="NCBIfam" id="NF007024">
    <property type="entry name" value="PRK09490.1"/>
    <property type="match status" value="1"/>
</dbReference>
<evidence type="ECO:0000259" key="24">
    <source>
        <dbReference type="PROSITE" id="PS50972"/>
    </source>
</evidence>
<dbReference type="Pfam" id="PF02574">
    <property type="entry name" value="S-methyl_trans"/>
    <property type="match status" value="1"/>
</dbReference>
<comment type="cofactor">
    <cofactor evidence="3 21">
        <name>methylcob(III)alamin</name>
        <dbReference type="ChEBI" id="CHEBI:28115"/>
    </cofactor>
</comment>
<dbReference type="PROSITE" id="PS51337">
    <property type="entry name" value="B12_BINDING_NTER"/>
    <property type="match status" value="1"/>
</dbReference>
<evidence type="ECO:0000256" key="6">
    <source>
        <dbReference type="ARBA" id="ARBA00012032"/>
    </source>
</evidence>
<evidence type="ECO:0000256" key="22">
    <source>
        <dbReference type="PROSITE-ProRule" id="PRU00333"/>
    </source>
</evidence>
<evidence type="ECO:0000256" key="10">
    <source>
        <dbReference type="ARBA" id="ARBA00022628"/>
    </source>
</evidence>
<dbReference type="PANTHER" id="PTHR45833">
    <property type="entry name" value="METHIONINE SYNTHASE"/>
    <property type="match status" value="1"/>
</dbReference>
<evidence type="ECO:0000256" key="20">
    <source>
        <dbReference type="NCBIfam" id="TIGR02082"/>
    </source>
</evidence>
<feature type="domain" description="B12-binding N-terminal" evidence="27">
    <location>
        <begin position="650"/>
        <end position="744"/>
    </location>
</feature>
<dbReference type="PROSITE" id="PS51332">
    <property type="entry name" value="B12_BINDING"/>
    <property type="match status" value="1"/>
</dbReference>
<dbReference type="InterPro" id="IPR037010">
    <property type="entry name" value="VitB12-dep_Met_synth_activ_sf"/>
</dbReference>
<evidence type="ECO:0000313" key="28">
    <source>
        <dbReference type="EMBL" id="MEJ8474654.1"/>
    </source>
</evidence>
<dbReference type="Pfam" id="PF02965">
    <property type="entry name" value="Met_synt_B12"/>
    <property type="match status" value="1"/>
</dbReference>
<evidence type="ECO:0000256" key="15">
    <source>
        <dbReference type="ARBA" id="ARBA00022833"/>
    </source>
</evidence>
<evidence type="ECO:0000259" key="27">
    <source>
        <dbReference type="PROSITE" id="PS51337"/>
    </source>
</evidence>
<dbReference type="Pfam" id="PF00809">
    <property type="entry name" value="Pterin_bind"/>
    <property type="match status" value="1"/>
</dbReference>
<evidence type="ECO:0000256" key="3">
    <source>
        <dbReference type="ARBA" id="ARBA00001956"/>
    </source>
</evidence>
<evidence type="ECO:0000256" key="11">
    <source>
        <dbReference type="ARBA" id="ARBA00022679"/>
    </source>
</evidence>
<evidence type="ECO:0000256" key="21">
    <source>
        <dbReference type="PIRNR" id="PIRNR000381"/>
    </source>
</evidence>
<dbReference type="InterPro" id="IPR000489">
    <property type="entry name" value="Pterin-binding_dom"/>
</dbReference>
<dbReference type="Gene3D" id="3.40.50.280">
    <property type="entry name" value="Cobalamin-binding domain"/>
    <property type="match status" value="1"/>
</dbReference>
<evidence type="ECO:0000256" key="19">
    <source>
        <dbReference type="ARBA" id="ARBA00031040"/>
    </source>
</evidence>
<feature type="domain" description="Pterin-binding" evidence="24">
    <location>
        <begin position="358"/>
        <end position="619"/>
    </location>
</feature>
<feature type="domain" description="Hcy-binding" evidence="23">
    <location>
        <begin position="7"/>
        <end position="327"/>
    </location>
</feature>
<keyword evidence="17 21" id="KW-0170">Cobalt</keyword>
<dbReference type="Gene3D" id="3.10.196.10">
    <property type="entry name" value="Vitamin B12-dependent methionine synthase, activation domain"/>
    <property type="match status" value="1"/>
</dbReference>
<dbReference type="PROSITE" id="PS50970">
    <property type="entry name" value="HCY"/>
    <property type="match status" value="1"/>
</dbReference>
<evidence type="ECO:0000259" key="26">
    <source>
        <dbReference type="PROSITE" id="PS51332"/>
    </source>
</evidence>
<dbReference type="InterPro" id="IPR036594">
    <property type="entry name" value="Meth_synthase_dom"/>
</dbReference>
<feature type="binding site" evidence="22">
    <location>
        <position position="312"/>
    </location>
    <ligand>
        <name>Zn(2+)</name>
        <dbReference type="ChEBI" id="CHEBI:29105"/>
    </ligand>
</feature>
<dbReference type="InterPro" id="IPR011005">
    <property type="entry name" value="Dihydropteroate_synth-like_sf"/>
</dbReference>
<evidence type="ECO:0000256" key="7">
    <source>
        <dbReference type="ARBA" id="ARBA00013998"/>
    </source>
</evidence>
<dbReference type="SMART" id="SM01018">
    <property type="entry name" value="B12-binding_2"/>
    <property type="match status" value="1"/>
</dbReference>
<evidence type="ECO:0000256" key="9">
    <source>
        <dbReference type="ARBA" id="ARBA00022605"/>
    </source>
</evidence>
<comment type="pathway">
    <text evidence="4 21">Amino-acid biosynthesis; L-methionine biosynthesis via de novo pathway; L-methionine from L-homocysteine (MetH route): step 1/1.</text>
</comment>
<dbReference type="EC" id="2.1.1.13" evidence="6 20"/>
<dbReference type="InterPro" id="IPR006158">
    <property type="entry name" value="Cobalamin-bd"/>
</dbReference>
<dbReference type="Gene3D" id="3.20.20.20">
    <property type="entry name" value="Dihydropteroate synthase-like"/>
    <property type="match status" value="1"/>
</dbReference>
<dbReference type="PROSITE" id="PS50972">
    <property type="entry name" value="PTERIN_BINDING"/>
    <property type="match status" value="1"/>
</dbReference>
<evidence type="ECO:0000256" key="4">
    <source>
        <dbReference type="ARBA" id="ARBA00005178"/>
    </source>
</evidence>
<feature type="domain" description="AdoMet activation" evidence="25">
    <location>
        <begin position="903"/>
        <end position="1236"/>
    </location>
</feature>
<dbReference type="SUPFAM" id="SSF82282">
    <property type="entry name" value="Homocysteine S-methyltransferase"/>
    <property type="match status" value="1"/>
</dbReference>
<dbReference type="Proteomes" id="UP001385499">
    <property type="component" value="Unassembled WGS sequence"/>
</dbReference>
<dbReference type="Pfam" id="PF02607">
    <property type="entry name" value="B12-binding_2"/>
    <property type="match status" value="1"/>
</dbReference>
<keyword evidence="9 21" id="KW-0028">Amino-acid biosynthesis</keyword>
<comment type="domain">
    <text evidence="21">Modular enzyme with four functionally distinct domains. The isolated Hcy-binding domain catalyzes methyl transfer from free methylcobalamin to homocysteine. The Hcy-binding domain in association with the pterin-binding domain catalyzes the methylation of cob(I)alamin by methyltetrahydrofolate and the methylation of homocysteine. The B12-binding domain binds the cofactor. The AdoMet activation domain binds S-adenosyl-L-methionine. Under aerobic conditions cob(I)alamin can be converted to inactive cob(II)alamin. Reductive methylation by S-adenosyl-L-methionine and flavodoxin regenerates methylcobalamin.</text>
</comment>
<keyword evidence="16 21" id="KW-0486">Methionine biosynthesis</keyword>
<dbReference type="GO" id="GO:0008705">
    <property type="term" value="F:methionine synthase activity"/>
    <property type="evidence" value="ECO:0007669"/>
    <property type="project" value="UniProtKB-EC"/>
</dbReference>
<dbReference type="PANTHER" id="PTHR45833:SF1">
    <property type="entry name" value="METHIONINE SYNTHASE"/>
    <property type="match status" value="1"/>
</dbReference>
<evidence type="ECO:0000256" key="12">
    <source>
        <dbReference type="ARBA" id="ARBA00022691"/>
    </source>
</evidence>
<keyword evidence="14" id="KW-0677">Repeat</keyword>
<comment type="catalytic activity">
    <reaction evidence="1 21">
        <text>(6S)-5-methyl-5,6,7,8-tetrahydrofolate + L-homocysteine = (6S)-5,6,7,8-tetrahydrofolate + L-methionine</text>
        <dbReference type="Rhea" id="RHEA:11172"/>
        <dbReference type="ChEBI" id="CHEBI:18608"/>
        <dbReference type="ChEBI" id="CHEBI:57453"/>
        <dbReference type="ChEBI" id="CHEBI:57844"/>
        <dbReference type="ChEBI" id="CHEBI:58199"/>
        <dbReference type="EC" id="2.1.1.13"/>
    </reaction>
</comment>
<keyword evidence="11 21" id="KW-0808">Transferase</keyword>
<dbReference type="InterPro" id="IPR050554">
    <property type="entry name" value="Met_Synthase/Corrinoid"/>
</dbReference>
<feature type="binding site" evidence="22">
    <location>
        <position position="313"/>
    </location>
    <ligand>
        <name>Zn(2+)</name>
        <dbReference type="ChEBI" id="CHEBI:29105"/>
    </ligand>
</feature>
<dbReference type="Gene3D" id="1.10.288.10">
    <property type="entry name" value="Cobalamin-dependent Methionine Synthase, domain 2"/>
    <property type="match status" value="1"/>
</dbReference>
<evidence type="ECO:0000256" key="18">
    <source>
        <dbReference type="ARBA" id="ARBA00025552"/>
    </source>
</evidence>
<keyword evidence="15 21" id="KW-0862">Zinc</keyword>
<dbReference type="CDD" id="cd00740">
    <property type="entry name" value="MeTr"/>
    <property type="match status" value="1"/>
</dbReference>
<dbReference type="Pfam" id="PF02310">
    <property type="entry name" value="B12-binding"/>
    <property type="match status" value="1"/>
</dbReference>
<dbReference type="InterPro" id="IPR036724">
    <property type="entry name" value="Cobalamin-bd_sf"/>
</dbReference>
<evidence type="ECO:0000259" key="25">
    <source>
        <dbReference type="PROSITE" id="PS50974"/>
    </source>
</evidence>
<dbReference type="InterPro" id="IPR011822">
    <property type="entry name" value="MetH"/>
</dbReference>
<feature type="domain" description="B12-binding" evidence="26">
    <location>
        <begin position="751"/>
        <end position="887"/>
    </location>
</feature>
<keyword evidence="12 21" id="KW-0949">S-adenosyl-L-methionine</keyword>
<gene>
    <name evidence="28" type="primary">metH</name>
    <name evidence="28" type="ORF">V6575_11205</name>
</gene>
<dbReference type="SUPFAM" id="SSF56507">
    <property type="entry name" value="Methionine synthase activation domain-like"/>
    <property type="match status" value="1"/>
</dbReference>
<dbReference type="SUPFAM" id="SSF47644">
    <property type="entry name" value="Methionine synthase domain"/>
    <property type="match status" value="1"/>
</dbReference>
<dbReference type="NCBIfam" id="TIGR02082">
    <property type="entry name" value="metH"/>
    <property type="match status" value="1"/>
</dbReference>
<dbReference type="PROSITE" id="PS50974">
    <property type="entry name" value="ADOMET_ACTIVATION"/>
    <property type="match status" value="1"/>
</dbReference>
<dbReference type="InterPro" id="IPR033706">
    <property type="entry name" value="Met_synthase_B12-bd"/>
</dbReference>
<dbReference type="InterPro" id="IPR003726">
    <property type="entry name" value="HCY_dom"/>
</dbReference>
<dbReference type="SUPFAM" id="SSF52242">
    <property type="entry name" value="Cobalamin (vitamin B12)-binding domain"/>
    <property type="match status" value="1"/>
</dbReference>
<comment type="caution">
    <text evidence="28">The sequence shown here is derived from an EMBL/GenBank/DDBJ whole genome shotgun (WGS) entry which is preliminary data.</text>
</comment>
<keyword evidence="10 21" id="KW-0846">Cobalamin</keyword>
<dbReference type="CDD" id="cd02069">
    <property type="entry name" value="methionine_synthase_B12_BD"/>
    <property type="match status" value="1"/>
</dbReference>
<dbReference type="Gene3D" id="1.10.1240.10">
    <property type="entry name" value="Methionine synthase domain"/>
    <property type="match status" value="1"/>
</dbReference>
<evidence type="ECO:0000256" key="13">
    <source>
        <dbReference type="ARBA" id="ARBA00022723"/>
    </source>
</evidence>
<proteinExistence type="inferred from homology"/>
<reference evidence="28 29" key="1">
    <citation type="submission" date="2024-02" db="EMBL/GenBank/DDBJ databases">
        <title>Roseibium algae sp. nov., isolated from marine alga (Grateloupia sp.), showing potential in myo-inositol conversion.</title>
        <authorList>
            <person name="Wang Y."/>
        </authorList>
    </citation>
    <scope>NUCLEOTIDE SEQUENCE [LARGE SCALE GENOMIC DNA]</scope>
    <source>
        <strain evidence="28 29">H3510</strain>
    </source>
</reference>
<keyword evidence="29" id="KW-1185">Reference proteome</keyword>
<evidence type="ECO:0000256" key="1">
    <source>
        <dbReference type="ARBA" id="ARBA00001700"/>
    </source>
</evidence>
<sequence>MKKSDAFDRLNEAAASRILVLDGAMGTEIQQLKFDEAAYRGSRFSNWPSDVKGNNDLLSLSQPDAIRQIHVDYLNAGADIVATNTFSSTTIAQADYGMEELAYELNEVSARLAREACDIVEAQDPSRKRYVAGGLGPTNRTASISPDVNNPGYRAVSFDDLRIAYAQAVRGLIAGGADLILVETIFDTLNAKAALFAIDEVFEEVGRKLPVMISGTITDLSGRTLSGQTPEAFWNAVCHSEPLTIGLNCALGAREMRGHIAELSRVAATLVCAYPNAGLPNEFGEYDESPEHMAGLIREFAEAGLVNVVGGCCGTTPAHIKAIAEAVKGLAPRVLPDVPRHMRLSGLEPFTLTPEVNFVNVGERTNVTGSARFRKLIKTGDYNTALEVARDQVENGAQIIDINMDEGLLDSDEAMVIFLNLIAAEPDIARVPIMIDSSKWTVIEAGLKCIQGKGIVNSISMKEGEEAFIAQAKLVRRYGAAVVVMAFDEQGQADTYARKTEICARSYKILTEIVGFPPEDIIFDPNVFAVATGIEEHNNYGNDFIEATGWIRENLPHAHVSGGVSNLSFSFRGNEGVREAMHSVFLFHAIAKGMDMGIVNAGQLAVYNKLETELRDLCEDVVLNRSAEATDRLLEAAERWKTGGGNKRVVDLTWRTWDVAKRLEHALVNGIDDYVVEDTEEARLSFDRPLHVIEGPLMDGMNVVGDLFGSGQMFLPQVVKSARVMKKGVAHLMPFMEKEKEEQGLTGHSSAGKILMATVKGDVHDIGKNIVGVVLQCNNFEVIDLGVMVSAAKILEVAKEEKVDIIGLSGLITPSLDEMCHVAAELEREGLDVPLLIGGATTSRIHTAVKIDPNYDRGQAIYVTDAGRAVGVASRLMSEGQRAPYFAEVREEYVKIAEEHAKSRGGGQRVSIEKARNNRMTADFAAHPPVKPSFLGTKVFEDFPLEDLVPVIDWTPFFSTWEIKGRYPEVLTDSRYGTAATALYDDARRMLDEIVEKKLLTARGVAGFWPAAGRDEDIVLYTDESRTTEKTVLHGLRQQMTRTAGGRANVAFGDFVAPVASGIQDWIGGFAVTAGHGEAELAARYAKADDDYNKILSQALADRLAEAFAERLHQIVRKELWGYAADEALSSADLIAEKYQGIRPAPGYPAQPDHTEKATLFELLDAEKATGISLTESFAMLPGSSVSGLYFSHPESHYFGVGKIERDQIEDYAARKGWTVELAERWLAPILNYDPRRLVAAE</sequence>
<dbReference type="InterPro" id="IPR003759">
    <property type="entry name" value="Cbl-bd_cap"/>
</dbReference>
<dbReference type="InterPro" id="IPR036589">
    <property type="entry name" value="HCY_dom_sf"/>
</dbReference>
<evidence type="ECO:0000256" key="5">
    <source>
        <dbReference type="ARBA" id="ARBA00010398"/>
    </source>
</evidence>
<feature type="binding site" evidence="22">
    <location>
        <position position="249"/>
    </location>
    <ligand>
        <name>Zn(2+)</name>
        <dbReference type="ChEBI" id="CHEBI:29105"/>
    </ligand>
</feature>
<evidence type="ECO:0000256" key="17">
    <source>
        <dbReference type="ARBA" id="ARBA00023285"/>
    </source>
</evidence>
<comment type="function">
    <text evidence="18 21">Catalyzes the transfer of a methyl group from methyl-cobalamin to homocysteine, yielding enzyme-bound cob(I)alamin and methionine. Subsequently, remethylates the cofactor using methyltetrahydrofolate.</text>
</comment>
<evidence type="ECO:0000256" key="16">
    <source>
        <dbReference type="ARBA" id="ARBA00023167"/>
    </source>
</evidence>
<dbReference type="PIRSF" id="PIRSF000381">
    <property type="entry name" value="MetH"/>
    <property type="match status" value="1"/>
</dbReference>
<comment type="similarity">
    <text evidence="5">Belongs to the vitamin-B12 dependent methionine synthase family.</text>
</comment>
<evidence type="ECO:0000256" key="14">
    <source>
        <dbReference type="ARBA" id="ARBA00022737"/>
    </source>
</evidence>
<evidence type="ECO:0000259" key="23">
    <source>
        <dbReference type="PROSITE" id="PS50970"/>
    </source>
</evidence>
<dbReference type="SUPFAM" id="SSF51717">
    <property type="entry name" value="Dihydropteroate synthetase-like"/>
    <property type="match status" value="1"/>
</dbReference>
<evidence type="ECO:0000256" key="8">
    <source>
        <dbReference type="ARBA" id="ARBA00022603"/>
    </source>
</evidence>
<dbReference type="RefSeq" id="WP_340274417.1">
    <property type="nucleotide sequence ID" value="NZ_JBAKIA010000006.1"/>
</dbReference>
<dbReference type="Gene3D" id="3.20.20.330">
    <property type="entry name" value="Homocysteine-binding-like domain"/>
    <property type="match status" value="1"/>
</dbReference>
<keyword evidence="8 21" id="KW-0489">Methyltransferase</keyword>